<dbReference type="Pfam" id="PF13023">
    <property type="entry name" value="HD_3"/>
    <property type="match status" value="1"/>
</dbReference>
<protein>
    <submittedName>
        <fullName evidence="2">HD domain-containing protein</fullName>
    </submittedName>
</protein>
<evidence type="ECO:0000313" key="3">
    <source>
        <dbReference type="Proteomes" id="UP001596989"/>
    </source>
</evidence>
<dbReference type="RefSeq" id="WP_377562876.1">
    <property type="nucleotide sequence ID" value="NZ_JBHTJZ010000005.1"/>
</dbReference>
<accession>A0ABW3HNJ0</accession>
<dbReference type="EMBL" id="JBHTJZ010000005">
    <property type="protein sequence ID" value="MFD0959039.1"/>
    <property type="molecule type" value="Genomic_DNA"/>
</dbReference>
<dbReference type="SUPFAM" id="SSF109604">
    <property type="entry name" value="HD-domain/PDEase-like"/>
    <property type="match status" value="1"/>
</dbReference>
<name>A0ABW3HNJ0_9BACL</name>
<dbReference type="InterPro" id="IPR006674">
    <property type="entry name" value="HD_domain"/>
</dbReference>
<dbReference type="Gene3D" id="1.10.3210.10">
    <property type="entry name" value="Hypothetical protein af1432"/>
    <property type="match status" value="1"/>
</dbReference>
<feature type="domain" description="HD" evidence="1">
    <location>
        <begin position="3"/>
        <end position="83"/>
    </location>
</feature>
<evidence type="ECO:0000259" key="1">
    <source>
        <dbReference type="Pfam" id="PF13023"/>
    </source>
</evidence>
<proteinExistence type="predicted"/>
<gene>
    <name evidence="2" type="ORF">ACFQ2I_06495</name>
</gene>
<evidence type="ECO:0000313" key="2">
    <source>
        <dbReference type="EMBL" id="MFD0959039.1"/>
    </source>
</evidence>
<comment type="caution">
    <text evidence="2">The sequence shown here is derived from an EMBL/GenBank/DDBJ whole genome shotgun (WGS) entry which is preliminary data.</text>
</comment>
<dbReference type="Proteomes" id="UP001596989">
    <property type="component" value="Unassembled WGS sequence"/>
</dbReference>
<organism evidence="2 3">
    <name type="scientific">Paenibacillus chungangensis</name>
    <dbReference type="NCBI Taxonomy" id="696535"/>
    <lineage>
        <taxon>Bacteria</taxon>
        <taxon>Bacillati</taxon>
        <taxon>Bacillota</taxon>
        <taxon>Bacilli</taxon>
        <taxon>Bacillales</taxon>
        <taxon>Paenibacillaceae</taxon>
        <taxon>Paenibacillus</taxon>
    </lineage>
</organism>
<reference evidence="3" key="1">
    <citation type="journal article" date="2019" name="Int. J. Syst. Evol. Microbiol.">
        <title>The Global Catalogue of Microorganisms (GCM) 10K type strain sequencing project: providing services to taxonomists for standard genome sequencing and annotation.</title>
        <authorList>
            <consortium name="The Broad Institute Genomics Platform"/>
            <consortium name="The Broad Institute Genome Sequencing Center for Infectious Disease"/>
            <person name="Wu L."/>
            <person name="Ma J."/>
        </authorList>
    </citation>
    <scope>NUCLEOTIDE SEQUENCE [LARGE SCALE GENOMIC DNA]</scope>
    <source>
        <strain evidence="3">CCUG 59129</strain>
    </source>
</reference>
<sequence>MKRLICRIFGILPAEQKNELMALWVEFEERESAEAKYASALDRLQPNIHNFNNKGDTWQKYGIKSRQVLQRNEGIEDGSRRLWEHVQDIVQQSIKHGFNTE</sequence>
<keyword evidence="3" id="KW-1185">Reference proteome</keyword>